<evidence type="ECO:0000313" key="2">
    <source>
        <dbReference type="EMBL" id="RKR64941.1"/>
    </source>
</evidence>
<dbReference type="PANTHER" id="PTHR22916:SF3">
    <property type="entry name" value="UDP-GLCNAC:BETAGAL BETA-1,3-N-ACETYLGLUCOSAMINYLTRANSFERASE-LIKE PROTEIN 1"/>
    <property type="match status" value="1"/>
</dbReference>
<feature type="domain" description="Glycosyltransferase 2-like" evidence="1">
    <location>
        <begin position="7"/>
        <end position="133"/>
    </location>
</feature>
<dbReference type="Gene3D" id="3.90.550.10">
    <property type="entry name" value="Spore Coat Polysaccharide Biosynthesis Protein SpsA, Chain A"/>
    <property type="match status" value="1"/>
</dbReference>
<comment type="caution">
    <text evidence="2">The sequence shown here is derived from an EMBL/GenBank/DDBJ whole genome shotgun (WGS) entry which is preliminary data.</text>
</comment>
<gene>
    <name evidence="2" type="ORF">C7387_1650</name>
</gene>
<dbReference type="CDD" id="cd00761">
    <property type="entry name" value="Glyco_tranf_GTA_type"/>
    <property type="match status" value="1"/>
</dbReference>
<organism evidence="2 3">
    <name type="scientific">Yokenella regensburgei</name>
    <dbReference type="NCBI Taxonomy" id="158877"/>
    <lineage>
        <taxon>Bacteria</taxon>
        <taxon>Pseudomonadati</taxon>
        <taxon>Pseudomonadota</taxon>
        <taxon>Gammaproteobacteria</taxon>
        <taxon>Enterobacterales</taxon>
        <taxon>Enterobacteriaceae</taxon>
        <taxon>Yokenella</taxon>
    </lineage>
</organism>
<sequence>MSDIILSIIISTHNHDQYIYSSLNSALKQCDERMEIIIIDNNSSDGTIHEIQRALKNNKGSIIKLTAINKASSTAKIRNIGIDNASGKYLTFLNGDDLWLDNFIEVIMPIMEHDAPDLIDFDYINFRSEDTGLPARAYITDLQQSIHHNNPFILHQRVGHPHRNIWGRVFRKEMLDNYQMHSANSYEDVFLILWIYLKSCNTISINFSLYLHRLSESDIKQISHIDTITILTEAIEYTMREFESHKNHVVREKLLRLLIATYFMEIKSAHKEINGFYNYNPKTCDIIKKSSTLVTHNEATLPLRLHMKYPELVKTTSGLLKLLKMRHR</sequence>
<dbReference type="EMBL" id="RBIZ01000003">
    <property type="protein sequence ID" value="RKR64941.1"/>
    <property type="molecule type" value="Genomic_DNA"/>
</dbReference>
<name>A0ABX9S3T7_9ENTR</name>
<dbReference type="GeneID" id="66903683"/>
<evidence type="ECO:0000259" key="1">
    <source>
        <dbReference type="Pfam" id="PF00535"/>
    </source>
</evidence>
<dbReference type="Pfam" id="PF00535">
    <property type="entry name" value="Glycos_transf_2"/>
    <property type="match status" value="1"/>
</dbReference>
<accession>A0ABX9S3T7</accession>
<dbReference type="SUPFAM" id="SSF53448">
    <property type="entry name" value="Nucleotide-diphospho-sugar transferases"/>
    <property type="match status" value="1"/>
</dbReference>
<proteinExistence type="predicted"/>
<dbReference type="PANTHER" id="PTHR22916">
    <property type="entry name" value="GLYCOSYLTRANSFERASE"/>
    <property type="match status" value="1"/>
</dbReference>
<dbReference type="InterPro" id="IPR029044">
    <property type="entry name" value="Nucleotide-diphossugar_trans"/>
</dbReference>
<dbReference type="Proteomes" id="UP000267341">
    <property type="component" value="Unassembled WGS sequence"/>
</dbReference>
<protein>
    <submittedName>
        <fullName evidence="2">Glycosyltransferase involved in cell wall biosynthesis</fullName>
    </submittedName>
</protein>
<keyword evidence="3" id="KW-1185">Reference proteome</keyword>
<reference evidence="2 3" key="1">
    <citation type="submission" date="2018-10" db="EMBL/GenBank/DDBJ databases">
        <title>Genomic Encyclopedia of Type Strains, Phase IV (KMG-IV): sequencing the most valuable type-strain genomes for metagenomic binning, comparative biology and taxonomic classification.</title>
        <authorList>
            <person name="Goeker M."/>
        </authorList>
    </citation>
    <scope>NUCLEOTIDE SEQUENCE [LARGE SCALE GENOMIC DNA]</scope>
    <source>
        <strain evidence="2 3">DSM 5079</strain>
    </source>
</reference>
<dbReference type="RefSeq" id="WP_120816454.1">
    <property type="nucleotide sequence ID" value="NZ_RBIZ01000003.1"/>
</dbReference>
<dbReference type="InterPro" id="IPR001173">
    <property type="entry name" value="Glyco_trans_2-like"/>
</dbReference>
<evidence type="ECO:0000313" key="3">
    <source>
        <dbReference type="Proteomes" id="UP000267341"/>
    </source>
</evidence>